<dbReference type="AlphaFoldDB" id="A0AAW0DWH0"/>
<name>A0AAW0DWH0_9AGAR</name>
<comment type="caution">
    <text evidence="2">The sequence shown here is derived from an EMBL/GenBank/DDBJ whole genome shotgun (WGS) entry which is preliminary data.</text>
</comment>
<dbReference type="Proteomes" id="UP001383192">
    <property type="component" value="Unassembled WGS sequence"/>
</dbReference>
<sequence length="93" mass="10480">MGASRARKRQLAIARASRSFSKTPTQNEENTCPASASSTNHVKKLEKQVSSLKKDLRNALSREKRHNDAKDSWKKQKKDWGNEKLGERSSGDP</sequence>
<proteinExistence type="predicted"/>
<evidence type="ECO:0000313" key="3">
    <source>
        <dbReference type="Proteomes" id="UP001383192"/>
    </source>
</evidence>
<gene>
    <name evidence="2" type="ORF">VNI00_002886</name>
</gene>
<accession>A0AAW0DWH0</accession>
<keyword evidence="3" id="KW-1185">Reference proteome</keyword>
<feature type="compositionally biased region" description="Basic and acidic residues" evidence="1">
    <location>
        <begin position="43"/>
        <end position="93"/>
    </location>
</feature>
<evidence type="ECO:0000256" key="1">
    <source>
        <dbReference type="SAM" id="MobiDB-lite"/>
    </source>
</evidence>
<feature type="compositionally biased region" description="Polar residues" evidence="1">
    <location>
        <begin position="18"/>
        <end position="40"/>
    </location>
</feature>
<reference evidence="2 3" key="1">
    <citation type="submission" date="2024-01" db="EMBL/GenBank/DDBJ databases">
        <title>A draft genome for a cacao thread blight-causing isolate of Paramarasmius palmivorus.</title>
        <authorList>
            <person name="Baruah I.K."/>
            <person name="Bukari Y."/>
            <person name="Amoako-Attah I."/>
            <person name="Meinhardt L.W."/>
            <person name="Bailey B.A."/>
            <person name="Cohen S.P."/>
        </authorList>
    </citation>
    <scope>NUCLEOTIDE SEQUENCE [LARGE SCALE GENOMIC DNA]</scope>
    <source>
        <strain evidence="2 3">GH-12</strain>
    </source>
</reference>
<evidence type="ECO:0000313" key="2">
    <source>
        <dbReference type="EMBL" id="KAK7056333.1"/>
    </source>
</evidence>
<protein>
    <submittedName>
        <fullName evidence="2">Uncharacterized protein</fullName>
    </submittedName>
</protein>
<feature type="compositionally biased region" description="Basic residues" evidence="1">
    <location>
        <begin position="1"/>
        <end position="10"/>
    </location>
</feature>
<organism evidence="2 3">
    <name type="scientific">Paramarasmius palmivorus</name>
    <dbReference type="NCBI Taxonomy" id="297713"/>
    <lineage>
        <taxon>Eukaryota</taxon>
        <taxon>Fungi</taxon>
        <taxon>Dikarya</taxon>
        <taxon>Basidiomycota</taxon>
        <taxon>Agaricomycotina</taxon>
        <taxon>Agaricomycetes</taxon>
        <taxon>Agaricomycetidae</taxon>
        <taxon>Agaricales</taxon>
        <taxon>Marasmiineae</taxon>
        <taxon>Marasmiaceae</taxon>
        <taxon>Paramarasmius</taxon>
    </lineage>
</organism>
<dbReference type="EMBL" id="JAYKXP010000007">
    <property type="protein sequence ID" value="KAK7056333.1"/>
    <property type="molecule type" value="Genomic_DNA"/>
</dbReference>
<feature type="region of interest" description="Disordered" evidence="1">
    <location>
        <begin position="1"/>
        <end position="93"/>
    </location>
</feature>